<dbReference type="SUPFAM" id="SSF46785">
    <property type="entry name" value="Winged helix' DNA-binding domain"/>
    <property type="match status" value="1"/>
</dbReference>
<dbReference type="EC" id="2.3.2.27" evidence="10"/>
<evidence type="ECO:0000256" key="3">
    <source>
        <dbReference type="ARBA" id="ARBA00022679"/>
    </source>
</evidence>
<dbReference type="InterPro" id="IPR044046">
    <property type="entry name" value="E3_ligase_UBR-like_C"/>
</dbReference>
<feature type="domain" description="UBR-type" evidence="11">
    <location>
        <begin position="111"/>
        <end position="182"/>
    </location>
</feature>
<dbReference type="PANTHER" id="PTHR21497">
    <property type="entry name" value="UBIQUITIN LIGASE E3 ALPHA-RELATED"/>
    <property type="match status" value="1"/>
</dbReference>
<evidence type="ECO:0000256" key="7">
    <source>
        <dbReference type="ARBA" id="ARBA00022833"/>
    </source>
</evidence>
<evidence type="ECO:0000313" key="13">
    <source>
        <dbReference type="RefSeq" id="XP_032818593.1"/>
    </source>
</evidence>
<reference evidence="13" key="1">
    <citation type="submission" date="2025-08" db="UniProtKB">
        <authorList>
            <consortium name="RefSeq"/>
        </authorList>
    </citation>
    <scope>IDENTIFICATION</scope>
    <source>
        <tissue evidence="13">Sperm</tissue>
    </source>
</reference>
<dbReference type="Gene3D" id="1.10.10.2670">
    <property type="entry name" value="E3 ubiquitin-protein ligase"/>
    <property type="match status" value="1"/>
</dbReference>
<keyword evidence="6 10" id="KW-0833">Ubl conjugation pathway</keyword>
<keyword evidence="12" id="KW-1185">Reference proteome</keyword>
<accession>A0AAJ7TII0</accession>
<dbReference type="GO" id="GO:0000151">
    <property type="term" value="C:ubiquitin ligase complex"/>
    <property type="evidence" value="ECO:0007669"/>
    <property type="project" value="TreeGrafter"/>
</dbReference>
<comment type="catalytic activity">
    <reaction evidence="1 10">
        <text>S-ubiquitinyl-[E2 ubiquitin-conjugating enzyme]-L-cysteine + [acceptor protein]-L-lysine = [E2 ubiquitin-conjugating enzyme]-L-cysteine + N(6)-ubiquitinyl-[acceptor protein]-L-lysine.</text>
        <dbReference type="EC" id="2.3.2.27"/>
    </reaction>
</comment>
<feature type="zinc finger region" description="UBR-type" evidence="9">
    <location>
        <begin position="111"/>
        <end position="182"/>
    </location>
</feature>
<evidence type="ECO:0000256" key="6">
    <source>
        <dbReference type="ARBA" id="ARBA00022786"/>
    </source>
</evidence>
<evidence type="ECO:0000256" key="2">
    <source>
        <dbReference type="ARBA" id="ARBA00004906"/>
    </source>
</evidence>
<dbReference type="SUPFAM" id="SSF54736">
    <property type="entry name" value="ClpS-like"/>
    <property type="match status" value="1"/>
</dbReference>
<comment type="function">
    <text evidence="10">Ubiquitin ligase protein which is a component of the N-end rule pathway. Recognizes and binds to proteins bearing specific N-terminal residues that are destabilizing according to the N-end rule, leading to their ubiquitination and subsequent degradation.</text>
</comment>
<dbReference type="GO" id="GO:0016567">
    <property type="term" value="P:protein ubiquitination"/>
    <property type="evidence" value="ECO:0007669"/>
    <property type="project" value="UniProtKB-UniRule"/>
</dbReference>
<dbReference type="InterPro" id="IPR003769">
    <property type="entry name" value="ClpS_core"/>
</dbReference>
<dbReference type="InterPro" id="IPR055194">
    <property type="entry name" value="UBR1-like_WH"/>
</dbReference>
<dbReference type="CTD" id="23304"/>
<dbReference type="Gene3D" id="2.10.110.30">
    <property type="match status" value="1"/>
</dbReference>
<keyword evidence="3 10" id="KW-0808">Transferase</keyword>
<dbReference type="FunFam" id="2.10.110.30:FF:000001">
    <property type="entry name" value="E3 ubiquitin-protein ligase UBR2 isoform 1"/>
    <property type="match status" value="1"/>
</dbReference>
<dbReference type="Pfam" id="PF02207">
    <property type="entry name" value="zf-UBR"/>
    <property type="match status" value="1"/>
</dbReference>
<dbReference type="GO" id="GO:0061630">
    <property type="term" value="F:ubiquitin protein ligase activity"/>
    <property type="evidence" value="ECO:0007669"/>
    <property type="project" value="UniProtKB-UniRule"/>
</dbReference>
<comment type="similarity">
    <text evidence="8 10">Belongs to the E3 ubiquitin-protein ligase UBR1-like family.</text>
</comment>
<dbReference type="Pfam" id="PF02617">
    <property type="entry name" value="ClpS"/>
    <property type="match status" value="1"/>
</dbReference>
<dbReference type="InterPro" id="IPR014719">
    <property type="entry name" value="Ribosomal_bL12_C/ClpS-like"/>
</dbReference>
<dbReference type="InterPro" id="IPR036390">
    <property type="entry name" value="WH_DNA-bd_sf"/>
</dbReference>
<evidence type="ECO:0000256" key="10">
    <source>
        <dbReference type="RuleBase" id="RU366018"/>
    </source>
</evidence>
<dbReference type="FunFam" id="3.30.1390.10:FF:000003">
    <property type="entry name" value="E3 ubiquitin-protein ligase UBR2 isoform X1"/>
    <property type="match status" value="1"/>
</dbReference>
<keyword evidence="4 10" id="KW-0479">Metal-binding</keyword>
<dbReference type="GO" id="GO:0005737">
    <property type="term" value="C:cytoplasm"/>
    <property type="evidence" value="ECO:0007669"/>
    <property type="project" value="TreeGrafter"/>
</dbReference>
<dbReference type="Pfam" id="PF22960">
    <property type="entry name" value="WHD_UBR1"/>
    <property type="match status" value="1"/>
</dbReference>
<evidence type="ECO:0000256" key="4">
    <source>
        <dbReference type="ARBA" id="ARBA00022723"/>
    </source>
</evidence>
<comment type="pathway">
    <text evidence="2 10">Protein modification; protein ubiquitination.</text>
</comment>
<dbReference type="GO" id="GO:0008270">
    <property type="term" value="F:zinc ion binding"/>
    <property type="evidence" value="ECO:0007669"/>
    <property type="project" value="UniProtKB-UniRule"/>
</dbReference>
<sequence>MAARSGEAEEAAAAAAALAAESAEEARGLGPVSARDLAQAWQQSPTLRADLYSHLALHVPRVYCTAAAGCAHSEDFLAGQLLLEPLEWLLCGGWDPLERFGALRQEAQTRQLCGHAFKMGEPTYSCRECAMDPTCVLCMECFQHSVHKSHRYRMNASGGGGLCDCGDVEAWKSGPFCDIHLPASGTPDPDPTSRLPSDLVARAQAVFSIALRYAADMLCWEEDDTLPLGLEPTRKGSAYYCMLFNDEVHTYEQVIYVLQKAVGCSQKEASNFATNIDRDGRKSVLYGEHKLCEQAKAVIERSTGRGNQKPLKVRVMLAAVVAHQLFAMRLLAWLAHVISHSEGLRRVLCQVGLDPVPDGQDSSPISRLMLYDSKLWKGARNVYHQLLMSSLLLDLEYKRRFAIQFTKNYQRLQKDFMEDDHERSVSVTALSVQIFTVPTLAQELIQTEGLVRVIVTAFVEQLLSRRDSSGRFQFERYTALQAFRFHRMHAILGDLRYVLACRPAGWSEHLRQRFLEGFDVLLELLRAMQGMDPVSRQVSQHMEVEPEWEAAFTLQTKLTHVLAMLQEWCASDELVLVEAYRRCVEALAAGQEEDAPETLVLAGHTVESGAFCVSQRPVSVHLPLSRLLAGLHVLLSRTEVAYTRPELLPLNELSPPALIEQPLRCLAMVAQVHAGMWRRNGFSLVNQIYYYHNVKCRREMFDKDILMLQVGASMMDPNHLLMILLKRFELFHLFLCPEYGRAHGTDAAKDMTQQNNSLLEEMLHLVIMITGERFVPGLGRVSPLEVTRREVVHQLCIKPMAHSELVRSLTEDENHETGMEAVIEEVATFRKPGVTSKGLYELKPGSARDFNLFYYHYTRAEQSKAEEAQGKLKKQSGEPLVFPPPAAPPLCALFASLVNVLQCDVLLLVLATALRWARDSRSHAWTEPMLQRALHLVVMALQEEKQQLEGGSGDASSSSFSVKAASPVSSGLEEHPDGLSLLALLRLLQNAAHLEAQKDTITWTLQLFEAVHQLHQKPSQGIAMAVPGQRAEENPQEREKAERKRKAELARVRREKVMAQMSAMQRNFIDENRELFEQTLGQAAVTPSAATTPSPVEGAQAVSGAAVAPCAVGPGAVAPPQGRRTAACILCQEEQEVSASRPAIVLAAYVQRSTVLSTAPRATHTPADGLDPLLAPVELPCGIHTSSCGHAMHAHCWQSFFEAVQIKEQRRQHRLRAHASYDVDAGEFLCPLCQCISNTVLPVVPASPATRAERTQPDSEEEVEVPVLAAWLGSVRARVAGLHALLHHHGRAAECHKIGLVGAAHGPPVLPDGFLDILRTGVQPQTAHSESLQAMLATFGTAVFRVGLRANPNEADPRMGPVAWGTVAFSIHAVERCLVEEGKPLFGSLPRRQDDCLRALTGFSAAQRTVLETSVRHSHVTQLFSYLLHDPQLTDNSPAILDVDMFSLLVGLVLCAPALFASPEGGGPQQEPSGVASALADLHLLHLVTMATVAQLLLTAGADETDEPMDQQSNWDPEELRRVSTLHRQLLAASGIAEREPSPWHLVQRVRAGATPFLRCCALLFHYLRGTPAPPELHAACPAQFEVLCRYLSLPVNLAALFTTHEGVATELLHRWCGHGAVRAALRGERRVVQCLPELSRLVPLPEDYSVLINQASRFTCPRLEGDESRAPIMCLVCGTMLCSQSYCCQSELDGEDVGACTAHTYTCGAGVGIFLRVRLCQVLLLSAKTKGCYYPPPYLDDYGETDVGLKRGNPLHLCPERYMRLQRLWQQHGVAEEIGHAQDANQSYTSIDWQQM</sequence>
<dbReference type="Pfam" id="PF18995">
    <property type="entry name" value="PRT6_C"/>
    <property type="match status" value="1"/>
</dbReference>
<keyword evidence="7 10" id="KW-0862">Zinc</keyword>
<dbReference type="Gene3D" id="3.30.1390.10">
    <property type="match status" value="1"/>
</dbReference>
<gene>
    <name evidence="13" type="primary">UBR2</name>
</gene>
<keyword evidence="5 10" id="KW-0863">Zinc-finger</keyword>
<dbReference type="InterPro" id="IPR003126">
    <property type="entry name" value="Znf_UBR"/>
</dbReference>
<evidence type="ECO:0000256" key="9">
    <source>
        <dbReference type="PROSITE-ProRule" id="PRU00508"/>
    </source>
</evidence>
<proteinExistence type="inferred from homology"/>
<dbReference type="PROSITE" id="PS51157">
    <property type="entry name" value="ZF_UBR"/>
    <property type="match status" value="1"/>
</dbReference>
<evidence type="ECO:0000256" key="5">
    <source>
        <dbReference type="ARBA" id="ARBA00022771"/>
    </source>
</evidence>
<evidence type="ECO:0000256" key="1">
    <source>
        <dbReference type="ARBA" id="ARBA00000900"/>
    </source>
</evidence>
<dbReference type="InterPro" id="IPR042065">
    <property type="entry name" value="E3_ELL-like"/>
</dbReference>
<evidence type="ECO:0000259" key="11">
    <source>
        <dbReference type="PROSITE" id="PS51157"/>
    </source>
</evidence>
<name>A0AAJ7TII0_PETMA</name>
<evidence type="ECO:0000256" key="8">
    <source>
        <dbReference type="ARBA" id="ARBA00046341"/>
    </source>
</evidence>
<protein>
    <recommendedName>
        <fullName evidence="10">E3 ubiquitin-protein ligase</fullName>
        <ecNumber evidence="10">2.3.2.27</ecNumber>
    </recommendedName>
</protein>
<dbReference type="KEGG" id="pmrn:116947203"/>
<evidence type="ECO:0000313" key="12">
    <source>
        <dbReference type="Proteomes" id="UP001318040"/>
    </source>
</evidence>
<dbReference type="GO" id="GO:0071596">
    <property type="term" value="P:ubiquitin-dependent protein catabolic process via the N-end rule pathway"/>
    <property type="evidence" value="ECO:0007669"/>
    <property type="project" value="UniProtKB-UniRule"/>
</dbReference>
<dbReference type="Proteomes" id="UP001318040">
    <property type="component" value="Chromosome 29"/>
</dbReference>
<dbReference type="RefSeq" id="XP_032818593.1">
    <property type="nucleotide sequence ID" value="XM_032962702.1"/>
</dbReference>
<dbReference type="PANTHER" id="PTHR21497:SF24">
    <property type="entry name" value="E3 UBIQUITIN-PROTEIN LIGASE UBR1"/>
    <property type="match status" value="1"/>
</dbReference>
<dbReference type="SMART" id="SM00396">
    <property type="entry name" value="ZnF_UBR1"/>
    <property type="match status" value="1"/>
</dbReference>
<organism evidence="12 13">
    <name type="scientific">Petromyzon marinus</name>
    <name type="common">Sea lamprey</name>
    <dbReference type="NCBI Taxonomy" id="7757"/>
    <lineage>
        <taxon>Eukaryota</taxon>
        <taxon>Metazoa</taxon>
        <taxon>Chordata</taxon>
        <taxon>Craniata</taxon>
        <taxon>Vertebrata</taxon>
        <taxon>Cyclostomata</taxon>
        <taxon>Hyperoartia</taxon>
        <taxon>Petromyzontiformes</taxon>
        <taxon>Petromyzontidae</taxon>
        <taxon>Petromyzon</taxon>
    </lineage>
</organism>
<dbReference type="InterPro" id="IPR039164">
    <property type="entry name" value="UBR1-like"/>
</dbReference>